<dbReference type="EMBL" id="JADNRY010000285">
    <property type="protein sequence ID" value="KAF9059668.1"/>
    <property type="molecule type" value="Genomic_DNA"/>
</dbReference>
<reference evidence="2" key="1">
    <citation type="submission" date="2020-11" db="EMBL/GenBank/DDBJ databases">
        <authorList>
            <consortium name="DOE Joint Genome Institute"/>
            <person name="Ahrendt S."/>
            <person name="Riley R."/>
            <person name="Andreopoulos W."/>
            <person name="Labutti K."/>
            <person name="Pangilinan J."/>
            <person name="Ruiz-Duenas F.J."/>
            <person name="Barrasa J.M."/>
            <person name="Sanchez-Garcia M."/>
            <person name="Camarero S."/>
            <person name="Miyauchi S."/>
            <person name="Serrano A."/>
            <person name="Linde D."/>
            <person name="Babiker R."/>
            <person name="Drula E."/>
            <person name="Ayuso-Fernandez I."/>
            <person name="Pacheco R."/>
            <person name="Padilla G."/>
            <person name="Ferreira P."/>
            <person name="Barriuso J."/>
            <person name="Kellner H."/>
            <person name="Castanera R."/>
            <person name="Alfaro M."/>
            <person name="Ramirez L."/>
            <person name="Pisabarro A.G."/>
            <person name="Kuo A."/>
            <person name="Tritt A."/>
            <person name="Lipzen A."/>
            <person name="He G."/>
            <person name="Yan M."/>
            <person name="Ng V."/>
            <person name="Cullen D."/>
            <person name="Martin F."/>
            <person name="Rosso M.-N."/>
            <person name="Henrissat B."/>
            <person name="Hibbett D."/>
            <person name="Martinez A.T."/>
            <person name="Grigoriev I.V."/>
        </authorList>
    </citation>
    <scope>NUCLEOTIDE SEQUENCE</scope>
    <source>
        <strain evidence="2">AH 40177</strain>
    </source>
</reference>
<evidence type="ECO:0000313" key="3">
    <source>
        <dbReference type="Proteomes" id="UP000772434"/>
    </source>
</evidence>
<evidence type="ECO:0000313" key="2">
    <source>
        <dbReference type="EMBL" id="KAF9059668.1"/>
    </source>
</evidence>
<dbReference type="Proteomes" id="UP000772434">
    <property type="component" value="Unassembled WGS sequence"/>
</dbReference>
<comment type="caution">
    <text evidence="2">The sequence shown here is derived from an EMBL/GenBank/DDBJ whole genome shotgun (WGS) entry which is preliminary data.</text>
</comment>
<proteinExistence type="predicted"/>
<feature type="compositionally biased region" description="Low complexity" evidence="1">
    <location>
        <begin position="126"/>
        <end position="135"/>
    </location>
</feature>
<sequence length="328" mass="35945">MSFSFALGGQTFSNLNVYQDSQLPLSIFSYDIFRRRGLPYPGSTNALLTSSTAYSAFSTPIHVTLRECPSDIDLILGLDFANSCSQANCDSVLHHVPTTMFTLGDQPPILPDFTSLPPVSVTAHKSSSVPVSHSSTPFDRALSPTGVSRSQAADHTAAASEAAPFSSPSSSNLTTSVVEFPSSRSLIQSKLSRLRHYATLHGFSSTFLTTVPQYRSALIRHIISGDCHLSLNRPNADACQAFSKDFHSQEDVSCFSIDLLTSANAKVFNIDKLRYVLEGLRIQQDISRKNPRRQMMNALKRFIFIPAPVSIDALFKKYATLSKLTLKL</sequence>
<organism evidence="2 3">
    <name type="scientific">Rhodocollybia butyracea</name>
    <dbReference type="NCBI Taxonomy" id="206335"/>
    <lineage>
        <taxon>Eukaryota</taxon>
        <taxon>Fungi</taxon>
        <taxon>Dikarya</taxon>
        <taxon>Basidiomycota</taxon>
        <taxon>Agaricomycotina</taxon>
        <taxon>Agaricomycetes</taxon>
        <taxon>Agaricomycetidae</taxon>
        <taxon>Agaricales</taxon>
        <taxon>Marasmiineae</taxon>
        <taxon>Omphalotaceae</taxon>
        <taxon>Rhodocollybia</taxon>
    </lineage>
</organism>
<feature type="compositionally biased region" description="Low complexity" evidence="1">
    <location>
        <begin position="153"/>
        <end position="171"/>
    </location>
</feature>
<accession>A0A9P5PA03</accession>
<dbReference type="AlphaFoldDB" id="A0A9P5PA03"/>
<evidence type="ECO:0000256" key="1">
    <source>
        <dbReference type="SAM" id="MobiDB-lite"/>
    </source>
</evidence>
<protein>
    <submittedName>
        <fullName evidence="2">Uncharacterized protein</fullName>
    </submittedName>
</protein>
<feature type="region of interest" description="Disordered" evidence="1">
    <location>
        <begin position="126"/>
        <end position="174"/>
    </location>
</feature>
<name>A0A9P5PA03_9AGAR</name>
<gene>
    <name evidence="2" type="ORF">BDP27DRAFT_1431005</name>
</gene>
<keyword evidence="3" id="KW-1185">Reference proteome</keyword>